<evidence type="ECO:0000256" key="8">
    <source>
        <dbReference type="ARBA" id="ARBA00022490"/>
    </source>
</evidence>
<evidence type="ECO:0000256" key="5">
    <source>
        <dbReference type="ARBA" id="ARBA00011643"/>
    </source>
</evidence>
<comment type="caution">
    <text evidence="15">The sequence shown here is derived from an EMBL/GenBank/DDBJ whole genome shotgun (WGS) entry which is preliminary data.</text>
</comment>
<comment type="similarity">
    <text evidence="3 12">In the C-terminal section; belongs to the phosphate acetyltransferase and butyryltransferase family.</text>
</comment>
<feature type="domain" description="Phosphate acetyl/butaryl transferase" evidence="13">
    <location>
        <begin position="391"/>
        <end position="706"/>
    </location>
</feature>
<dbReference type="GO" id="GO:0005737">
    <property type="term" value="C:cytoplasm"/>
    <property type="evidence" value="ECO:0007669"/>
    <property type="project" value="UniProtKB-SubCell"/>
</dbReference>
<keyword evidence="8 12" id="KW-0963">Cytoplasm</keyword>
<evidence type="ECO:0000313" key="16">
    <source>
        <dbReference type="Proteomes" id="UP000238196"/>
    </source>
</evidence>
<dbReference type="AlphaFoldDB" id="A0A2S5KWP8"/>
<feature type="domain" description="DRTGG" evidence="14">
    <location>
        <begin position="234"/>
        <end position="345"/>
    </location>
</feature>
<gene>
    <name evidence="15" type="ORF">C4K68_00845</name>
</gene>
<keyword evidence="9 12" id="KW-0808">Transferase</keyword>
<dbReference type="OrthoDB" id="9808984at2"/>
<dbReference type="Gene3D" id="3.40.50.10750">
    <property type="entry name" value="Isocitrate/Isopropylmalate dehydrogenase-like"/>
    <property type="match status" value="1"/>
</dbReference>
<evidence type="ECO:0000259" key="13">
    <source>
        <dbReference type="Pfam" id="PF01515"/>
    </source>
</evidence>
<comment type="subcellular location">
    <subcellularLocation>
        <location evidence="1 12">Cytoplasm</location>
    </subcellularLocation>
</comment>
<dbReference type="CDD" id="cd03109">
    <property type="entry name" value="DTBS"/>
    <property type="match status" value="1"/>
</dbReference>
<evidence type="ECO:0000313" key="15">
    <source>
        <dbReference type="EMBL" id="PPC79284.1"/>
    </source>
</evidence>
<dbReference type="PANTHER" id="PTHR43356">
    <property type="entry name" value="PHOSPHATE ACETYLTRANSFERASE"/>
    <property type="match status" value="1"/>
</dbReference>
<evidence type="ECO:0000256" key="9">
    <source>
        <dbReference type="ARBA" id="ARBA00022679"/>
    </source>
</evidence>
<evidence type="ECO:0000256" key="10">
    <source>
        <dbReference type="ARBA" id="ARBA00023315"/>
    </source>
</evidence>
<dbReference type="NCBIfam" id="NF007233">
    <property type="entry name" value="PRK09653.1"/>
    <property type="match status" value="1"/>
</dbReference>
<dbReference type="EMBL" id="PRLP01000003">
    <property type="protein sequence ID" value="PPC79284.1"/>
    <property type="molecule type" value="Genomic_DNA"/>
</dbReference>
<dbReference type="GO" id="GO:0008959">
    <property type="term" value="F:phosphate acetyltransferase activity"/>
    <property type="evidence" value="ECO:0007669"/>
    <property type="project" value="UniProtKB-EC"/>
</dbReference>
<evidence type="ECO:0000256" key="1">
    <source>
        <dbReference type="ARBA" id="ARBA00004496"/>
    </source>
</evidence>
<dbReference type="InterPro" id="IPR002505">
    <property type="entry name" value="PTA_PTB"/>
</dbReference>
<keyword evidence="10 12" id="KW-0012">Acyltransferase</keyword>
<evidence type="ECO:0000259" key="14">
    <source>
        <dbReference type="Pfam" id="PF07085"/>
    </source>
</evidence>
<dbReference type="InterPro" id="IPR042113">
    <property type="entry name" value="P_AcTrfase_dom1"/>
</dbReference>
<dbReference type="InterPro" id="IPR010766">
    <property type="entry name" value="DRTGG"/>
</dbReference>
<dbReference type="PIRSF" id="PIRSF006107">
    <property type="entry name" value="PhpActrans_proteobac"/>
    <property type="match status" value="1"/>
</dbReference>
<evidence type="ECO:0000256" key="2">
    <source>
        <dbReference type="ARBA" id="ARBA00004989"/>
    </source>
</evidence>
<dbReference type="Gene3D" id="3.40.50.10950">
    <property type="match status" value="1"/>
</dbReference>
<dbReference type="FunFam" id="3.40.50.10750:FF:000001">
    <property type="entry name" value="Phosphate acetyltransferase"/>
    <property type="match status" value="1"/>
</dbReference>
<reference evidence="15 16" key="1">
    <citation type="submission" date="2018-02" db="EMBL/GenBank/DDBJ databases">
        <title>novel marine gammaproteobacteria from coastal saline agro ecosystem.</title>
        <authorList>
            <person name="Krishnan R."/>
            <person name="Ramesh Kumar N."/>
        </authorList>
    </citation>
    <scope>NUCLEOTIDE SEQUENCE [LARGE SCALE GENOMIC DNA]</scope>
    <source>
        <strain evidence="15 16">228</strain>
    </source>
</reference>
<name>A0A2S5KWP8_9PROT</name>
<comment type="catalytic activity">
    <reaction evidence="12">
        <text>acetyl-CoA + phosphate = acetyl phosphate + CoA</text>
        <dbReference type="Rhea" id="RHEA:19521"/>
        <dbReference type="ChEBI" id="CHEBI:22191"/>
        <dbReference type="ChEBI" id="CHEBI:43474"/>
        <dbReference type="ChEBI" id="CHEBI:57287"/>
        <dbReference type="ChEBI" id="CHEBI:57288"/>
        <dbReference type="EC" id="2.3.1.8"/>
    </reaction>
</comment>
<dbReference type="NCBIfam" id="NF004167">
    <property type="entry name" value="PRK05632.1"/>
    <property type="match status" value="1"/>
</dbReference>
<protein>
    <recommendedName>
        <fullName evidence="7 12">Phosphate acetyltransferase</fullName>
        <ecNumber evidence="6 12">2.3.1.8</ecNumber>
    </recommendedName>
    <alternativeName>
        <fullName evidence="11 12">Phosphotransacetylase</fullName>
    </alternativeName>
</protein>
<dbReference type="SUPFAM" id="SSF75138">
    <property type="entry name" value="HprK N-terminal domain-like"/>
    <property type="match status" value="1"/>
</dbReference>
<dbReference type="SUPFAM" id="SSF52540">
    <property type="entry name" value="P-loop containing nucleoside triphosphate hydrolases"/>
    <property type="match status" value="1"/>
</dbReference>
<dbReference type="Pfam" id="PF01515">
    <property type="entry name" value="PTA_PTB"/>
    <property type="match status" value="1"/>
</dbReference>
<comment type="function">
    <text evidence="12">Involved in acetate metabolism.</text>
</comment>
<dbReference type="InterPro" id="IPR042112">
    <property type="entry name" value="P_AcTrfase_dom2"/>
</dbReference>
<dbReference type="EC" id="2.3.1.8" evidence="6 12"/>
<comment type="similarity">
    <text evidence="4 12">In the N-terminal section; belongs to the CobB/CobQ family.</text>
</comment>
<dbReference type="Pfam" id="PF07085">
    <property type="entry name" value="DRTGG"/>
    <property type="match status" value="1"/>
</dbReference>
<evidence type="ECO:0000256" key="7">
    <source>
        <dbReference type="ARBA" id="ARBA00021528"/>
    </source>
</evidence>
<dbReference type="InterPro" id="IPR004614">
    <property type="entry name" value="P_AcTrfase"/>
</dbReference>
<sequence>MIRTLMLVPTGLGVGLTTAALGLFHAMDQQGIKVHFFKPIAQLHPGDSGPERSTQMLASSCKHPIAPPLEIRYIEGLLSEDRGDELLEEIVGRFEDYRPDDCDVVIIEGLVPTQSHYYSTRLNKAIASALDAEIVLVAAPGIDTPAELEDHIEITARAYGGIEHKRVLGCIVNKLGAPIDREGRTRPDASMDRTFTQSISAEQVREQSTLFSNDFRLLGTLPWTPDLSAPRALDIARYFDATIINEGAMAVRRVTRIAMMARSVANVIDELRPGTLVFAPGDRDDVVLATCLAALNGVEIAALVFTGGFTPAPSVMSLCEQAMRSGLPMMAISTGSWQTAITMQRFNQEVPLDDAERINKVKEEGALHIDHQWLQSFRSSDYVRRLSPPAFRYQLIERARRASKTIVLPEGNEPRTIKAAAICAERKIARCVLLGNPEEIRLIAQQSGVVLGEGVEVVDPNSVRRDYVAPMVELRKNKGMTDLIAEEQLQDHVVLGTMMLHQGTVDGLVSGAVHTTANTIRPALQLIKTAPGYSLVSSIFFMCLPDQVLVYGDCAINPDPNAEELAMIAIQSADSARAFGVEPRVAMISYSTLGSGTGADVDKVITATRIARERRPDLLIDGPLQYDAAVMENVAHSKAPGSTVAGKATVFIFPDLNTGNTTYKAVQRSANVISIGPMLQGMRKPVNDLSRGALVEDIVFTIALTAIQATQSG</sequence>
<dbReference type="PANTHER" id="PTHR43356:SF3">
    <property type="entry name" value="PHOSPHATE ACETYLTRANSFERASE"/>
    <property type="match status" value="1"/>
</dbReference>
<dbReference type="Gene3D" id="3.40.50.300">
    <property type="entry name" value="P-loop containing nucleotide triphosphate hydrolases"/>
    <property type="match status" value="1"/>
</dbReference>
<evidence type="ECO:0000256" key="3">
    <source>
        <dbReference type="ARBA" id="ARBA00008756"/>
    </source>
</evidence>
<dbReference type="SUPFAM" id="SSF53659">
    <property type="entry name" value="Isocitrate/Isopropylmalate dehydrogenase-like"/>
    <property type="match status" value="1"/>
</dbReference>
<dbReference type="InterPro" id="IPR016475">
    <property type="entry name" value="P-Actrans_bac"/>
</dbReference>
<evidence type="ECO:0000256" key="11">
    <source>
        <dbReference type="ARBA" id="ARBA00031108"/>
    </source>
</evidence>
<evidence type="ECO:0000256" key="12">
    <source>
        <dbReference type="PIRNR" id="PIRNR006107"/>
    </source>
</evidence>
<dbReference type="Gene3D" id="3.40.1390.20">
    <property type="entry name" value="HprK N-terminal domain-like"/>
    <property type="match status" value="1"/>
</dbReference>
<proteinExistence type="inferred from homology"/>
<accession>A0A2S5KWP8</accession>
<evidence type="ECO:0000256" key="4">
    <source>
        <dbReference type="ARBA" id="ARBA00009786"/>
    </source>
</evidence>
<organism evidence="15 16">
    <name type="scientific">Proteobacteria bacterium 228</name>
    <dbReference type="NCBI Taxonomy" id="2083153"/>
    <lineage>
        <taxon>Bacteria</taxon>
        <taxon>Pseudomonadati</taxon>
        <taxon>Pseudomonadota</taxon>
    </lineage>
</organism>
<dbReference type="GO" id="GO:0006085">
    <property type="term" value="P:acetyl-CoA biosynthetic process"/>
    <property type="evidence" value="ECO:0007669"/>
    <property type="project" value="UniProtKB-UniPathway"/>
</dbReference>
<dbReference type="NCBIfam" id="TIGR00651">
    <property type="entry name" value="pta"/>
    <property type="match status" value="1"/>
</dbReference>
<dbReference type="InterPro" id="IPR028979">
    <property type="entry name" value="Ser_kin/Pase_Hpr-like_N_sf"/>
</dbReference>
<comment type="subunit">
    <text evidence="5">Homohexamer.</text>
</comment>
<comment type="domain">
    <text evidence="12">The N-terminal region seems to be important for proper quaternary structure. The C-terminal region contains the substrate-binding site.</text>
</comment>
<dbReference type="InterPro" id="IPR027417">
    <property type="entry name" value="P-loop_NTPase"/>
</dbReference>
<comment type="pathway">
    <text evidence="2 12">Metabolic intermediate biosynthesis; acetyl-CoA biosynthesis; acetyl-CoA from acetate: step 2/2.</text>
</comment>
<dbReference type="Pfam" id="PF13500">
    <property type="entry name" value="AAA_26"/>
    <property type="match status" value="1"/>
</dbReference>
<dbReference type="Proteomes" id="UP000238196">
    <property type="component" value="Unassembled WGS sequence"/>
</dbReference>
<dbReference type="UniPathway" id="UPA00340">
    <property type="reaction ID" value="UER00459"/>
</dbReference>
<evidence type="ECO:0000256" key="6">
    <source>
        <dbReference type="ARBA" id="ARBA00012707"/>
    </source>
</evidence>
<dbReference type="InterPro" id="IPR050500">
    <property type="entry name" value="Phos_Acetyltrans/Butyryltrans"/>
</dbReference>